<evidence type="ECO:0008006" key="4">
    <source>
        <dbReference type="Google" id="ProtNLM"/>
    </source>
</evidence>
<dbReference type="AlphaFoldDB" id="D5BHD9"/>
<dbReference type="EMBL" id="CP001650">
    <property type="protein sequence ID" value="ADF53337.1"/>
    <property type="molecule type" value="Genomic_DNA"/>
</dbReference>
<evidence type="ECO:0000313" key="2">
    <source>
        <dbReference type="EMBL" id="ADF53337.1"/>
    </source>
</evidence>
<name>D5BHD9_ZUNPS</name>
<keyword evidence="1" id="KW-0732">Signal</keyword>
<dbReference type="Proteomes" id="UP000001654">
    <property type="component" value="Chromosome"/>
</dbReference>
<gene>
    <name evidence="2" type="ordered locus">ZPR_3018</name>
</gene>
<keyword evidence="3" id="KW-1185">Reference proteome</keyword>
<evidence type="ECO:0000313" key="3">
    <source>
        <dbReference type="Proteomes" id="UP000001654"/>
    </source>
</evidence>
<accession>D5BHD9</accession>
<dbReference type="HOGENOM" id="CLU_1854465_0_0_10"/>
<feature type="chain" id="PRO_5003069897" description="Lipoprotein" evidence="1">
    <location>
        <begin position="22"/>
        <end position="138"/>
    </location>
</feature>
<proteinExistence type="predicted"/>
<protein>
    <recommendedName>
        <fullName evidence="4">Lipoprotein</fullName>
    </recommendedName>
</protein>
<reference evidence="2 3" key="1">
    <citation type="journal article" date="2010" name="BMC Genomics">
        <title>The complete genome of Zunongwangia profunda SM-A87 reveals its adaptation to the deep-sea environment and ecological role in sedimentary organic nitrogen degradation.</title>
        <authorList>
            <person name="Qin Q.L."/>
            <person name="Zhang X.Y."/>
            <person name="Wang X.M."/>
            <person name="Liu G.M."/>
            <person name="Chen X.L."/>
            <person name="Xie B.B."/>
            <person name="Dang H.Y."/>
            <person name="Zhou B.C."/>
            <person name="Yu J."/>
            <person name="Zhang Y.Z."/>
        </authorList>
    </citation>
    <scope>NUCLEOTIDE SEQUENCE [LARGE SCALE GENOMIC DNA]</scope>
    <source>
        <strain evidence="3">DSM 18752 / CCTCC AB 206139 / SM-A87</strain>
    </source>
</reference>
<organism evidence="2 3">
    <name type="scientific">Zunongwangia profunda (strain DSM 18752 / CCTCC AB 206139 / SM-A87)</name>
    <name type="common">Wangia profunda</name>
    <dbReference type="NCBI Taxonomy" id="655815"/>
    <lineage>
        <taxon>Bacteria</taxon>
        <taxon>Pseudomonadati</taxon>
        <taxon>Bacteroidota</taxon>
        <taxon>Flavobacteriia</taxon>
        <taxon>Flavobacteriales</taxon>
        <taxon>Flavobacteriaceae</taxon>
        <taxon>Zunongwangia</taxon>
    </lineage>
</organism>
<dbReference type="KEGG" id="zpr:ZPR_3018"/>
<feature type="signal peptide" evidence="1">
    <location>
        <begin position="1"/>
        <end position="21"/>
    </location>
</feature>
<sequence>MKKSILLIVLSVFLWACPSDIGSESIAIKNNSDHIIYFWYSSEYEKFHFPNSLPTNIPLIINSIDAGTGTGGSAGQYPSWQKIFSRLPGDKFTVYFFETYPETQEEWDELLENEQEKVYRKDVTYEELQATDFYIYYP</sequence>
<evidence type="ECO:0000256" key="1">
    <source>
        <dbReference type="SAM" id="SignalP"/>
    </source>
</evidence>
<dbReference type="RefSeq" id="WP_013072434.1">
    <property type="nucleotide sequence ID" value="NC_014041.1"/>
</dbReference>